<organism evidence="2 3">
    <name type="scientific">Thauera linaloolentis (strain DSM 12138 / JCM 21573 / CCUG 41526 / CIP 105981 / IAM 15112 / NBRC 102519 / 47Lol)</name>
    <dbReference type="NCBI Taxonomy" id="1123367"/>
    <lineage>
        <taxon>Bacteria</taxon>
        <taxon>Pseudomonadati</taxon>
        <taxon>Pseudomonadota</taxon>
        <taxon>Betaproteobacteria</taxon>
        <taxon>Rhodocyclales</taxon>
        <taxon>Zoogloeaceae</taxon>
        <taxon>Thauera</taxon>
    </lineage>
</organism>
<evidence type="ECO:0000313" key="2">
    <source>
        <dbReference type="EMBL" id="ENO86961.1"/>
    </source>
</evidence>
<feature type="non-terminal residue" evidence="2">
    <location>
        <position position="1"/>
    </location>
</feature>
<name>N6XYS7_THAL4</name>
<dbReference type="EMBL" id="AMXE01000045">
    <property type="protein sequence ID" value="ENO86961.1"/>
    <property type="molecule type" value="Genomic_DNA"/>
</dbReference>
<dbReference type="InterPro" id="IPR036465">
    <property type="entry name" value="vWFA_dom_sf"/>
</dbReference>
<dbReference type="SUPFAM" id="SSF53300">
    <property type="entry name" value="vWA-like"/>
    <property type="match status" value="1"/>
</dbReference>
<proteinExistence type="predicted"/>
<evidence type="ECO:0000259" key="1">
    <source>
        <dbReference type="Pfam" id="PF13519"/>
    </source>
</evidence>
<protein>
    <submittedName>
        <fullName evidence="2">Mg-chelatase subunit ChlD-like protein</fullName>
    </submittedName>
</protein>
<accession>N6XYS7</accession>
<gene>
    <name evidence="2" type="ORF">C666_11955</name>
</gene>
<dbReference type="AlphaFoldDB" id="N6XYS7"/>
<feature type="domain" description="VWFA" evidence="1">
    <location>
        <begin position="35"/>
        <end position="138"/>
    </location>
</feature>
<sequence length="187" mass="20066">IDWPRTLAAKADAALAPAHLRWRPPPAGGGVLHCILLDCSASMLQGRRLALAKGLLLRWTAGFYRRREDLAVIGFSGQQARVLQPPRKAVAFNEAWIAAIPGGGGTPARSAVALADALLRKRRRSTPEQHVALWLLTDARFDDIPPRPRDADICTVVDFDDAAVALGRAARIGSAWGADVVRAADLA</sequence>
<comment type="caution">
    <text evidence="2">The sequence shown here is derived from an EMBL/GenBank/DDBJ whole genome shotgun (WGS) entry which is preliminary data.</text>
</comment>
<keyword evidence="3" id="KW-1185">Reference proteome</keyword>
<dbReference type="PANTHER" id="PTHR43473:SF2">
    <property type="entry name" value="MAGNESIUM-CHELATASE SUBUNIT CHLD, CHLOROPLASTIC"/>
    <property type="match status" value="1"/>
</dbReference>
<dbReference type="InterPro" id="IPR002035">
    <property type="entry name" value="VWF_A"/>
</dbReference>
<dbReference type="RefSeq" id="WP_004339223.1">
    <property type="nucleotide sequence ID" value="NZ_AMXE01000045.1"/>
</dbReference>
<dbReference type="Pfam" id="PF13519">
    <property type="entry name" value="VWA_2"/>
    <property type="match status" value="1"/>
</dbReference>
<dbReference type="Gene3D" id="3.40.50.410">
    <property type="entry name" value="von Willebrand factor, type A domain"/>
    <property type="match status" value="1"/>
</dbReference>
<reference evidence="2 3" key="1">
    <citation type="submission" date="2012-09" db="EMBL/GenBank/DDBJ databases">
        <title>Draft Genome Sequences of 6 Strains from Genus Thauera.</title>
        <authorList>
            <person name="Liu B."/>
            <person name="Shapleigh J.P."/>
            <person name="Frostegard A.H."/>
        </authorList>
    </citation>
    <scope>NUCLEOTIDE SEQUENCE [LARGE SCALE GENOMIC DNA]</scope>
    <source>
        <strain evidence="3">47Lol / DSM 12138</strain>
    </source>
</reference>
<dbReference type="PANTHER" id="PTHR43473">
    <property type="entry name" value="MAGNESIUM-CHELATASE SUBUNIT CHLD, CHLOROPLASTIC"/>
    <property type="match status" value="1"/>
</dbReference>
<dbReference type="Proteomes" id="UP000013232">
    <property type="component" value="Unassembled WGS sequence"/>
</dbReference>
<evidence type="ECO:0000313" key="3">
    <source>
        <dbReference type="Proteomes" id="UP000013232"/>
    </source>
</evidence>
<dbReference type="eggNOG" id="COG1240">
    <property type="taxonomic scope" value="Bacteria"/>
</dbReference>
<dbReference type="STRING" id="1123367.GCA_000621305_00603"/>